<sequence>MQHCPSLRTEHPTECRLRRGDPRDLVEVSYPYASPHAHHVRRQADAAYIYLVPDIEPGRSVRNVVAESPTGSMKVLDFDLDDIRLGVEVLDASSVIDASFLASTERLDQES</sequence>
<evidence type="ECO:0000313" key="2">
    <source>
        <dbReference type="Proteomes" id="UP000293995"/>
    </source>
</evidence>
<name>A0A4P6EFS5_9MICO</name>
<gene>
    <name evidence="1" type="ORF">ET475_08340</name>
</gene>
<dbReference type="AlphaFoldDB" id="A0A4P6EFS5"/>
<dbReference type="EMBL" id="CP035494">
    <property type="protein sequence ID" value="QAY59999.1"/>
    <property type="molecule type" value="Genomic_DNA"/>
</dbReference>
<proteinExistence type="predicted"/>
<evidence type="ECO:0000313" key="1">
    <source>
        <dbReference type="EMBL" id="QAY59999.1"/>
    </source>
</evidence>
<accession>A0A4P6EFS5</accession>
<dbReference type="OrthoDB" id="2911799at2"/>
<reference evidence="1 2" key="1">
    <citation type="submission" date="2019-01" db="EMBL/GenBank/DDBJ databases">
        <title>Genome sequencing of strain DFW100M-13.</title>
        <authorList>
            <person name="Heo J."/>
            <person name="Kim S.-J."/>
            <person name="Kim J.-S."/>
            <person name="Hong S.-B."/>
            <person name="Kwon S.-W."/>
        </authorList>
    </citation>
    <scope>NUCLEOTIDE SEQUENCE [LARGE SCALE GENOMIC DNA]</scope>
    <source>
        <strain evidence="1 2">DFW100M-13</strain>
    </source>
</reference>
<dbReference type="KEGG" id="mprt:ET475_08340"/>
<keyword evidence="2" id="KW-1185">Reference proteome</keyword>
<organism evidence="1 2">
    <name type="scientific">Microbacterium protaetiae</name>
    <dbReference type="NCBI Taxonomy" id="2509458"/>
    <lineage>
        <taxon>Bacteria</taxon>
        <taxon>Bacillati</taxon>
        <taxon>Actinomycetota</taxon>
        <taxon>Actinomycetes</taxon>
        <taxon>Micrococcales</taxon>
        <taxon>Microbacteriaceae</taxon>
        <taxon>Microbacterium</taxon>
    </lineage>
</organism>
<protein>
    <submittedName>
        <fullName evidence="1">DUF2283 domain-containing protein</fullName>
    </submittedName>
</protein>
<dbReference type="Proteomes" id="UP000293995">
    <property type="component" value="Chromosome"/>
</dbReference>